<dbReference type="InterPro" id="IPR036322">
    <property type="entry name" value="WD40_repeat_dom_sf"/>
</dbReference>
<dbReference type="InterPro" id="IPR015943">
    <property type="entry name" value="WD40/YVTN_repeat-like_dom_sf"/>
</dbReference>
<evidence type="ECO:0000313" key="3">
    <source>
        <dbReference type="Proteomes" id="UP001153269"/>
    </source>
</evidence>
<protein>
    <submittedName>
        <fullName evidence="2">Uncharacterized protein</fullName>
    </submittedName>
</protein>
<comment type="caution">
    <text evidence="2">The sequence shown here is derived from an EMBL/GenBank/DDBJ whole genome shotgun (WGS) entry which is preliminary data.</text>
</comment>
<name>A0A9N7TY14_PLEPL</name>
<reference evidence="2" key="1">
    <citation type="submission" date="2020-03" db="EMBL/GenBank/DDBJ databases">
        <authorList>
            <person name="Weist P."/>
        </authorList>
    </citation>
    <scope>NUCLEOTIDE SEQUENCE</scope>
</reference>
<evidence type="ECO:0000256" key="1">
    <source>
        <dbReference type="SAM" id="MobiDB-lite"/>
    </source>
</evidence>
<dbReference type="Gene3D" id="2.130.10.10">
    <property type="entry name" value="YVTN repeat-like/Quinoprotein amine dehydrogenase"/>
    <property type="match status" value="1"/>
</dbReference>
<feature type="region of interest" description="Disordered" evidence="1">
    <location>
        <begin position="85"/>
        <end position="115"/>
    </location>
</feature>
<gene>
    <name evidence="2" type="ORF">PLEPLA_LOCUS8663</name>
</gene>
<organism evidence="2 3">
    <name type="scientific">Pleuronectes platessa</name>
    <name type="common">European plaice</name>
    <dbReference type="NCBI Taxonomy" id="8262"/>
    <lineage>
        <taxon>Eukaryota</taxon>
        <taxon>Metazoa</taxon>
        <taxon>Chordata</taxon>
        <taxon>Craniata</taxon>
        <taxon>Vertebrata</taxon>
        <taxon>Euteleostomi</taxon>
        <taxon>Actinopterygii</taxon>
        <taxon>Neopterygii</taxon>
        <taxon>Teleostei</taxon>
        <taxon>Neoteleostei</taxon>
        <taxon>Acanthomorphata</taxon>
        <taxon>Carangaria</taxon>
        <taxon>Pleuronectiformes</taxon>
        <taxon>Pleuronectoidei</taxon>
        <taxon>Pleuronectidae</taxon>
        <taxon>Pleuronectes</taxon>
    </lineage>
</organism>
<dbReference type="SUPFAM" id="SSF50978">
    <property type="entry name" value="WD40 repeat-like"/>
    <property type="match status" value="1"/>
</dbReference>
<dbReference type="AlphaFoldDB" id="A0A9N7TY14"/>
<dbReference type="Proteomes" id="UP001153269">
    <property type="component" value="Unassembled WGS sequence"/>
</dbReference>
<keyword evidence="3" id="KW-1185">Reference proteome</keyword>
<dbReference type="EMBL" id="CADEAL010000481">
    <property type="protein sequence ID" value="CAB1420788.1"/>
    <property type="molecule type" value="Genomic_DNA"/>
</dbReference>
<accession>A0A9N7TY14</accession>
<sequence>MEGWIFVWIQYEGRWSVELANDRGAQVSDFTWSHDGTQALVAYRDGFVLVGSVSGQRHLSSEINLESQITCGIWTPDDQQYGAIGSGRRQSSLYSQHSHRSHPQPGSNTKYSSSSNRCRTRCCMVHTLNPSLPRTLPPSFSDTDGSVEIQMRKVNPPPPYQGTVVSAIAAAATPQALVTNSPSIQTTNPCLKKDDFLLHPVTLQYPTPLGYERITTFDISGNVEEVCRPRRRPMPQMHTLCMASEALPHSESPPLRIKKFSFRTAQQH</sequence>
<evidence type="ECO:0000313" key="2">
    <source>
        <dbReference type="EMBL" id="CAB1420788.1"/>
    </source>
</evidence>
<proteinExistence type="predicted"/>